<dbReference type="EMBL" id="JAVYJV010000011">
    <property type="protein sequence ID" value="KAK4358762.1"/>
    <property type="molecule type" value="Genomic_DNA"/>
</dbReference>
<reference evidence="2" key="1">
    <citation type="submission" date="2023-12" db="EMBL/GenBank/DDBJ databases">
        <title>Genome assembly of Anisodus tanguticus.</title>
        <authorList>
            <person name="Wang Y.-J."/>
        </authorList>
    </citation>
    <scope>NUCLEOTIDE SEQUENCE</scope>
    <source>
        <strain evidence="2">KB-2021</strain>
        <tissue evidence="2">Leaf</tissue>
    </source>
</reference>
<dbReference type="GO" id="GO:0006388">
    <property type="term" value="P:tRNA splicing, via endonucleolytic cleavage and ligation"/>
    <property type="evidence" value="ECO:0007669"/>
    <property type="project" value="InterPro"/>
</dbReference>
<proteinExistence type="predicted"/>
<gene>
    <name evidence="2" type="ORF">RND71_020991</name>
</gene>
<organism evidence="2 3">
    <name type="scientific">Anisodus tanguticus</name>
    <dbReference type="NCBI Taxonomy" id="243964"/>
    <lineage>
        <taxon>Eukaryota</taxon>
        <taxon>Viridiplantae</taxon>
        <taxon>Streptophyta</taxon>
        <taxon>Embryophyta</taxon>
        <taxon>Tracheophyta</taxon>
        <taxon>Spermatophyta</taxon>
        <taxon>Magnoliopsida</taxon>
        <taxon>eudicotyledons</taxon>
        <taxon>Gunneridae</taxon>
        <taxon>Pentapetalae</taxon>
        <taxon>asterids</taxon>
        <taxon>lamiids</taxon>
        <taxon>Solanales</taxon>
        <taxon>Solanaceae</taxon>
        <taxon>Solanoideae</taxon>
        <taxon>Hyoscyameae</taxon>
        <taxon>Anisodus</taxon>
    </lineage>
</organism>
<keyword evidence="3" id="KW-1185">Reference proteome</keyword>
<dbReference type="Proteomes" id="UP001291623">
    <property type="component" value="Unassembled WGS sequence"/>
</dbReference>
<sequence length="111" mass="12073">MTKHYGITKLGEPCSAERSWITPEESSLGGEKSMAWKGKGAETKALADPISEIVSQLQTSLIQSNSRGLLSGTSVLLKADAAQTDLLNRACFGRPKVTAEENEQWFQLSME</sequence>
<feature type="domain" description="tRNA intron endonuclease N-terminal" evidence="1">
    <location>
        <begin position="67"/>
        <end position="110"/>
    </location>
</feature>
<dbReference type="AlphaFoldDB" id="A0AAE1V7W1"/>
<dbReference type="GO" id="GO:0000213">
    <property type="term" value="F:tRNA-intron lyase activity"/>
    <property type="evidence" value="ECO:0007669"/>
    <property type="project" value="InterPro"/>
</dbReference>
<dbReference type="InterPro" id="IPR006678">
    <property type="entry name" value="tRNA_intron_Endonuc_N"/>
</dbReference>
<comment type="caution">
    <text evidence="2">The sequence shown here is derived from an EMBL/GenBank/DDBJ whole genome shotgun (WGS) entry which is preliminary data.</text>
</comment>
<dbReference type="Pfam" id="PF02778">
    <property type="entry name" value="tRNA_int_endo_N"/>
    <property type="match status" value="1"/>
</dbReference>
<protein>
    <recommendedName>
        <fullName evidence="1">tRNA intron endonuclease N-terminal domain-containing protein</fullName>
    </recommendedName>
</protein>
<evidence type="ECO:0000313" key="3">
    <source>
        <dbReference type="Proteomes" id="UP001291623"/>
    </source>
</evidence>
<evidence type="ECO:0000313" key="2">
    <source>
        <dbReference type="EMBL" id="KAK4358762.1"/>
    </source>
</evidence>
<name>A0AAE1V7W1_9SOLA</name>
<accession>A0AAE1V7W1</accession>
<evidence type="ECO:0000259" key="1">
    <source>
        <dbReference type="Pfam" id="PF02778"/>
    </source>
</evidence>